<dbReference type="InterPro" id="IPR050796">
    <property type="entry name" value="SCF_F-box_component"/>
</dbReference>
<dbReference type="InterPro" id="IPR017451">
    <property type="entry name" value="F-box-assoc_interact_dom"/>
</dbReference>
<dbReference type="SUPFAM" id="SSF81383">
    <property type="entry name" value="F-box domain"/>
    <property type="match status" value="1"/>
</dbReference>
<dbReference type="Pfam" id="PF00646">
    <property type="entry name" value="F-box"/>
    <property type="match status" value="1"/>
</dbReference>
<dbReference type="SMART" id="SM00256">
    <property type="entry name" value="FBOX"/>
    <property type="match status" value="1"/>
</dbReference>
<dbReference type="AlphaFoldDB" id="A0A6D2LEL5"/>
<name>A0A6D2LEL5_9BRAS</name>
<dbReference type="EMBL" id="CACVBM020001787">
    <property type="protein sequence ID" value="CAA7059657.1"/>
    <property type="molecule type" value="Genomic_DNA"/>
</dbReference>
<dbReference type="SUPFAM" id="SSF50965">
    <property type="entry name" value="Galactose oxidase, central domain"/>
    <property type="match status" value="1"/>
</dbReference>
<dbReference type="EMBL" id="CACVBM020001787">
    <property type="protein sequence ID" value="CAA7059658.1"/>
    <property type="molecule type" value="Genomic_DNA"/>
</dbReference>
<sequence>MDWTSFPEDVVEEILSWVPAKSVAQWRSTSKPWNALLKSRIFAQKHSANAPKEKSLVITLLDSRVCLVNFKFRGIHANEVVPSVEVAYTFNLTHGLSDTSQVGIINIFHCDGLLLCTTIDNKLVVWNPCSGDTKWIKPRDSYKTSDYYALGYDDKSSRKQYKILRVGRQDMLPIKNEYEIYDLASDSWRVLGVATDWFLASHRRGISVKGITYWVATRRLKVNFLLSFDFSTERFQSRPLPHPFPYSNASLSVVGEEQLCLVGADRQYCMKGIYVRTEFQVWVSTSTGWSKSLEVKGHNDNKLSDGMVGFWAYEQNQVVMSVSSTNHIHHIVIENKHIQVDNLGGDSTCIPSCSVLLNFVPTLAQVSNKVNYLPGGRKRKAPCT</sequence>
<dbReference type="PANTHER" id="PTHR31672">
    <property type="entry name" value="BNACNNG10540D PROTEIN"/>
    <property type="match status" value="1"/>
</dbReference>
<keyword evidence="5" id="KW-1185">Reference proteome</keyword>
<organism evidence="3 5">
    <name type="scientific">Microthlaspi erraticum</name>
    <dbReference type="NCBI Taxonomy" id="1685480"/>
    <lineage>
        <taxon>Eukaryota</taxon>
        <taxon>Viridiplantae</taxon>
        <taxon>Streptophyta</taxon>
        <taxon>Embryophyta</taxon>
        <taxon>Tracheophyta</taxon>
        <taxon>Spermatophyta</taxon>
        <taxon>Magnoliopsida</taxon>
        <taxon>eudicotyledons</taxon>
        <taxon>Gunneridae</taxon>
        <taxon>Pentapetalae</taxon>
        <taxon>rosids</taxon>
        <taxon>malvids</taxon>
        <taxon>Brassicales</taxon>
        <taxon>Brassicaceae</taxon>
        <taxon>Coluteocarpeae</taxon>
        <taxon>Microthlaspi</taxon>
    </lineage>
</organism>
<dbReference type="InterPro" id="IPR001810">
    <property type="entry name" value="F-box_dom"/>
</dbReference>
<reference evidence="3 5" key="1">
    <citation type="submission" date="2020-01" db="EMBL/GenBank/DDBJ databases">
        <authorList>
            <person name="Mishra B."/>
        </authorList>
    </citation>
    <scope>NUCLEOTIDE SEQUENCE [LARGE SCALE GENOMIC DNA]</scope>
</reference>
<evidence type="ECO:0000313" key="5">
    <source>
        <dbReference type="Proteomes" id="UP000467841"/>
    </source>
</evidence>
<dbReference type="CDD" id="cd22157">
    <property type="entry name" value="F-box_AtFBW1-like"/>
    <property type="match status" value="1"/>
</dbReference>
<evidence type="ECO:0000313" key="3">
    <source>
        <dbReference type="EMBL" id="CAA7059657.1"/>
    </source>
</evidence>
<dbReference type="Proteomes" id="UP000467841">
    <property type="component" value="Unassembled WGS sequence"/>
</dbReference>
<accession>A0A6D2LEL5</accession>
<feature type="domain" description="F-box" evidence="1">
    <location>
        <begin position="6"/>
        <end position="46"/>
    </location>
</feature>
<proteinExistence type="predicted"/>
<gene>
    <name evidence="2" type="ORF">MERR_LOCUS128</name>
    <name evidence="3" type="ORF">MERR_LOCUS46893</name>
    <name evidence="4" type="ORF">MERR_LOCUS46894</name>
</gene>
<dbReference type="NCBIfam" id="TIGR01640">
    <property type="entry name" value="F_box_assoc_1"/>
    <property type="match status" value="1"/>
</dbReference>
<dbReference type="InterPro" id="IPR011043">
    <property type="entry name" value="Gal_Oxase/kelch_b-propeller"/>
</dbReference>
<dbReference type="Pfam" id="PF07734">
    <property type="entry name" value="FBA_1"/>
    <property type="match status" value="1"/>
</dbReference>
<evidence type="ECO:0000313" key="4">
    <source>
        <dbReference type="EMBL" id="CAA7059658.1"/>
    </source>
</evidence>
<dbReference type="InterPro" id="IPR036047">
    <property type="entry name" value="F-box-like_dom_sf"/>
</dbReference>
<evidence type="ECO:0000259" key="1">
    <source>
        <dbReference type="SMART" id="SM00256"/>
    </source>
</evidence>
<evidence type="ECO:0000313" key="2">
    <source>
        <dbReference type="EMBL" id="CAA7012894.1"/>
    </source>
</evidence>
<dbReference type="EMBL" id="CACVBM020000011">
    <property type="protein sequence ID" value="CAA7012894.1"/>
    <property type="molecule type" value="Genomic_DNA"/>
</dbReference>
<protein>
    <recommendedName>
        <fullName evidence="1">F-box domain-containing protein</fullName>
    </recommendedName>
</protein>
<dbReference type="InterPro" id="IPR006527">
    <property type="entry name" value="F-box-assoc_dom_typ1"/>
</dbReference>
<dbReference type="PANTHER" id="PTHR31672:SF13">
    <property type="entry name" value="F-BOX PROTEIN CPR30-LIKE"/>
    <property type="match status" value="1"/>
</dbReference>
<dbReference type="OrthoDB" id="1026201at2759"/>